<evidence type="ECO:0000256" key="1">
    <source>
        <dbReference type="ARBA" id="ARBA00012404"/>
    </source>
</evidence>
<sequence>MSTKHLTLAANSTFKRADGKPLIIAGPCSAESEEQMLETARGLQQVSDVTIFRAGIWKPRTRPGAFEGIGKVGLKWLKTVKEETGLLTACEVATAEHVNDALKQGVDILWVGARTTVNPFSVQEIADALEGVDVPVLVKNPVNPDLQLWLGALERLNRAGITDLAAIHRGFSSFDSRPYRNHPKWNMAYEFKKLLPEVPLICDPSHIAGKRSLLQQISQEALNLQVDGLMIETHCNPDVALSDAAQQVTPEGLRQLLASLVVEPALTNATANEEELSELRNLIDYLDNELINILSRRSQVAKQIGIIKKESKMNLLQTGRWEQVMEQRLKAAQREGLEEVFIKAIFQEIHQNSLHVQAASVETKIAEQA</sequence>
<evidence type="ECO:0000256" key="2">
    <source>
        <dbReference type="ARBA" id="ARBA00022679"/>
    </source>
</evidence>
<protein>
    <recommendedName>
        <fullName evidence="1">chorismate mutase</fullName>
        <ecNumber evidence="1">5.4.99.5</ecNumber>
    </recommendedName>
</protein>
<dbReference type="PROSITE" id="PS51168">
    <property type="entry name" value="CHORISMATE_MUT_2"/>
    <property type="match status" value="1"/>
</dbReference>
<dbReference type="InterPro" id="IPR013785">
    <property type="entry name" value="Aldolase_TIM"/>
</dbReference>
<comment type="caution">
    <text evidence="4">The sequence shown here is derived from an EMBL/GenBank/DDBJ whole genome shotgun (WGS) entry which is preliminary data.</text>
</comment>
<proteinExistence type="predicted"/>
<gene>
    <name evidence="4" type="ORF">FHS90_002759</name>
</gene>
<dbReference type="InterPro" id="IPR002701">
    <property type="entry name" value="CM_II_prokaryot"/>
</dbReference>
<evidence type="ECO:0000259" key="3">
    <source>
        <dbReference type="PROSITE" id="PS51168"/>
    </source>
</evidence>
<reference evidence="4 5" key="1">
    <citation type="submission" date="2020-08" db="EMBL/GenBank/DDBJ databases">
        <title>Genomic Encyclopedia of Type Strains, Phase IV (KMG-IV): sequencing the most valuable type-strain genomes for metagenomic binning, comparative biology and taxonomic classification.</title>
        <authorList>
            <person name="Goeker M."/>
        </authorList>
    </citation>
    <scope>NUCLEOTIDE SEQUENCE [LARGE SCALE GENOMIC DNA]</scope>
    <source>
        <strain evidence="4 5">DSM 29854</strain>
    </source>
</reference>
<dbReference type="InterPro" id="IPR036979">
    <property type="entry name" value="CM_dom_sf"/>
</dbReference>
<evidence type="ECO:0000313" key="4">
    <source>
        <dbReference type="EMBL" id="MBA9078036.1"/>
    </source>
</evidence>
<keyword evidence="4" id="KW-0413">Isomerase</keyword>
<dbReference type="EMBL" id="JACJIQ010000010">
    <property type="protein sequence ID" value="MBA9078036.1"/>
    <property type="molecule type" value="Genomic_DNA"/>
</dbReference>
<dbReference type="InterPro" id="IPR052899">
    <property type="entry name" value="Class-I_DAHP_synthase"/>
</dbReference>
<dbReference type="PANTHER" id="PTHR43018:SF1">
    <property type="entry name" value="PROTEIN AROA(G)"/>
    <property type="match status" value="1"/>
</dbReference>
<dbReference type="EC" id="5.4.99.5" evidence="1"/>
<keyword evidence="2" id="KW-0808">Transferase</keyword>
<dbReference type="GO" id="GO:0046417">
    <property type="term" value="P:chorismate metabolic process"/>
    <property type="evidence" value="ECO:0007669"/>
    <property type="project" value="InterPro"/>
</dbReference>
<dbReference type="AlphaFoldDB" id="A0A839GTA2"/>
<evidence type="ECO:0000313" key="5">
    <source>
        <dbReference type="Proteomes" id="UP000563094"/>
    </source>
</evidence>
<organism evidence="4 5">
    <name type="scientific">Rufibacter quisquiliarum</name>
    <dbReference type="NCBI Taxonomy" id="1549639"/>
    <lineage>
        <taxon>Bacteria</taxon>
        <taxon>Pseudomonadati</taxon>
        <taxon>Bacteroidota</taxon>
        <taxon>Cytophagia</taxon>
        <taxon>Cytophagales</taxon>
        <taxon>Hymenobacteraceae</taxon>
        <taxon>Rufibacter</taxon>
    </lineage>
</organism>
<dbReference type="Pfam" id="PF00793">
    <property type="entry name" value="DAHP_synth_1"/>
    <property type="match status" value="1"/>
</dbReference>
<feature type="domain" description="Chorismate mutase" evidence="3">
    <location>
        <begin position="270"/>
        <end position="361"/>
    </location>
</feature>
<name>A0A839GTA2_9BACT</name>
<accession>A0A839GTA2</accession>
<keyword evidence="5" id="KW-1185">Reference proteome</keyword>
<dbReference type="Gene3D" id="3.20.20.70">
    <property type="entry name" value="Aldolase class I"/>
    <property type="match status" value="1"/>
</dbReference>
<dbReference type="GO" id="GO:0004106">
    <property type="term" value="F:chorismate mutase activity"/>
    <property type="evidence" value="ECO:0007669"/>
    <property type="project" value="UniProtKB-EC"/>
</dbReference>
<dbReference type="SMART" id="SM00830">
    <property type="entry name" value="CM_2"/>
    <property type="match status" value="1"/>
</dbReference>
<dbReference type="Gene3D" id="1.20.59.10">
    <property type="entry name" value="Chorismate mutase"/>
    <property type="match status" value="1"/>
</dbReference>
<dbReference type="GO" id="GO:0016740">
    <property type="term" value="F:transferase activity"/>
    <property type="evidence" value="ECO:0007669"/>
    <property type="project" value="UniProtKB-KW"/>
</dbReference>
<dbReference type="InterPro" id="IPR006218">
    <property type="entry name" value="DAHP1/KDSA"/>
</dbReference>
<dbReference type="RefSeq" id="WP_066829844.1">
    <property type="nucleotide sequence ID" value="NZ_JACJIQ010000010.1"/>
</dbReference>
<dbReference type="SUPFAM" id="SSF51569">
    <property type="entry name" value="Aldolase"/>
    <property type="match status" value="1"/>
</dbReference>
<dbReference type="Proteomes" id="UP000563094">
    <property type="component" value="Unassembled WGS sequence"/>
</dbReference>
<dbReference type="InterPro" id="IPR036263">
    <property type="entry name" value="Chorismate_II_sf"/>
</dbReference>
<dbReference type="PANTHER" id="PTHR43018">
    <property type="entry name" value="PHOSPHO-2-DEHYDRO-3-DEOXYHEPTONATE ALDOLASE"/>
    <property type="match status" value="1"/>
</dbReference>
<dbReference type="SUPFAM" id="SSF48600">
    <property type="entry name" value="Chorismate mutase II"/>
    <property type="match status" value="1"/>
</dbReference>
<dbReference type="Pfam" id="PF01817">
    <property type="entry name" value="CM_2"/>
    <property type="match status" value="1"/>
</dbReference>